<evidence type="ECO:0000313" key="5">
    <source>
        <dbReference type="Proteomes" id="UP001176521"/>
    </source>
</evidence>
<proteinExistence type="predicted"/>
<keyword evidence="2" id="KW-0808">Transferase</keyword>
<gene>
    <name evidence="4" type="ORF">OC842_005386</name>
</gene>
<sequence>MSAAHADVLPDDHLRITYNEVHLLLRSVAERVKANFGRVDIMVAIGGGGFFPARVLRTFLKVPSRVDPSRLRSIPIQAIGLSLYEEVAGTSAEKMGTEVVRTQWLDNRQIAGEQKSSGSSNKPKLEEGKDAGGLLGKNILIVDEVDDSRTTLQYAYQELLKDVRQALAALPEEVRNELPPTRFAIAVVHNKDKNKKGSLPIIEPEAHVAAGAQEEVVDKVGNGVWYFAGETIKDEWMEYPWEQEDIVEHERLAALAKKLKSS</sequence>
<accession>A0AAN6GA75</accession>
<dbReference type="GO" id="GO:0046100">
    <property type="term" value="P:hypoxanthine metabolic process"/>
    <property type="evidence" value="ECO:0007669"/>
    <property type="project" value="TreeGrafter"/>
</dbReference>
<organism evidence="4 5">
    <name type="scientific">Tilletia horrida</name>
    <dbReference type="NCBI Taxonomy" id="155126"/>
    <lineage>
        <taxon>Eukaryota</taxon>
        <taxon>Fungi</taxon>
        <taxon>Dikarya</taxon>
        <taxon>Basidiomycota</taxon>
        <taxon>Ustilaginomycotina</taxon>
        <taxon>Exobasidiomycetes</taxon>
        <taxon>Tilletiales</taxon>
        <taxon>Tilletiaceae</taxon>
        <taxon>Tilletia</taxon>
    </lineage>
</organism>
<dbReference type="GO" id="GO:0004422">
    <property type="term" value="F:hypoxanthine phosphoribosyltransferase activity"/>
    <property type="evidence" value="ECO:0007669"/>
    <property type="project" value="TreeGrafter"/>
</dbReference>
<name>A0AAN6GA75_9BASI</name>
<dbReference type="PANTHER" id="PTHR43363:SF1">
    <property type="entry name" value="HYPOXANTHINE-GUANINE PHOSPHORIBOSYLTRANSFERASE"/>
    <property type="match status" value="1"/>
</dbReference>
<feature type="region of interest" description="Disordered" evidence="3">
    <location>
        <begin position="110"/>
        <end position="129"/>
    </location>
</feature>
<evidence type="ECO:0008006" key="6">
    <source>
        <dbReference type="Google" id="ProtNLM"/>
    </source>
</evidence>
<keyword evidence="5" id="KW-1185">Reference proteome</keyword>
<evidence type="ECO:0000313" key="4">
    <source>
        <dbReference type="EMBL" id="KAK0525841.1"/>
    </source>
</evidence>
<dbReference type="InterPro" id="IPR029057">
    <property type="entry name" value="PRTase-like"/>
</dbReference>
<dbReference type="AlphaFoldDB" id="A0AAN6GA75"/>
<dbReference type="GO" id="GO:0005737">
    <property type="term" value="C:cytoplasm"/>
    <property type="evidence" value="ECO:0007669"/>
    <property type="project" value="TreeGrafter"/>
</dbReference>
<reference evidence="4" key="1">
    <citation type="journal article" date="2023" name="PhytoFront">
        <title>Draft Genome Resources of Seven Strains of Tilletia horrida, Causal Agent of Kernel Smut of Rice.</title>
        <authorList>
            <person name="Khanal S."/>
            <person name="Antony Babu S."/>
            <person name="Zhou X.G."/>
        </authorList>
    </citation>
    <scope>NUCLEOTIDE SEQUENCE</scope>
    <source>
        <strain evidence="4">TX3</strain>
    </source>
</reference>
<dbReference type="PANTHER" id="PTHR43363">
    <property type="entry name" value="HYPOXANTHINE PHOSPHORIBOSYLTRANSFERASE"/>
    <property type="match status" value="1"/>
</dbReference>
<dbReference type="Gene3D" id="3.40.50.2020">
    <property type="match status" value="1"/>
</dbReference>
<protein>
    <recommendedName>
        <fullName evidence="6">Phosphoribosyltransferase domain-containing protein</fullName>
    </recommendedName>
</protein>
<dbReference type="Proteomes" id="UP001176521">
    <property type="component" value="Unassembled WGS sequence"/>
</dbReference>
<dbReference type="GO" id="GO:0032265">
    <property type="term" value="P:XMP salvage"/>
    <property type="evidence" value="ECO:0007669"/>
    <property type="project" value="TreeGrafter"/>
</dbReference>
<evidence type="ECO:0000256" key="3">
    <source>
        <dbReference type="SAM" id="MobiDB-lite"/>
    </source>
</evidence>
<comment type="caution">
    <text evidence="4">The sequence shown here is derived from an EMBL/GenBank/DDBJ whole genome shotgun (WGS) entry which is preliminary data.</text>
</comment>
<keyword evidence="1" id="KW-0328">Glycosyltransferase</keyword>
<dbReference type="GO" id="GO:0032263">
    <property type="term" value="P:GMP salvage"/>
    <property type="evidence" value="ECO:0007669"/>
    <property type="project" value="TreeGrafter"/>
</dbReference>
<evidence type="ECO:0000256" key="1">
    <source>
        <dbReference type="ARBA" id="ARBA00022676"/>
    </source>
</evidence>
<dbReference type="EMBL" id="JAPDMQ010000379">
    <property type="protein sequence ID" value="KAK0525841.1"/>
    <property type="molecule type" value="Genomic_DNA"/>
</dbReference>
<evidence type="ECO:0000256" key="2">
    <source>
        <dbReference type="ARBA" id="ARBA00022679"/>
    </source>
</evidence>
<dbReference type="SUPFAM" id="SSF53271">
    <property type="entry name" value="PRTase-like"/>
    <property type="match status" value="1"/>
</dbReference>
<dbReference type="GO" id="GO:0032264">
    <property type="term" value="P:IMP salvage"/>
    <property type="evidence" value="ECO:0007669"/>
    <property type="project" value="TreeGrafter"/>
</dbReference>